<dbReference type="GO" id="GO:0017020">
    <property type="term" value="F:myosin phosphatase regulator activity"/>
    <property type="evidence" value="ECO:0007669"/>
    <property type="project" value="TreeGrafter"/>
</dbReference>
<dbReference type="PANTHER" id="PTHR24179:SF29">
    <property type="entry name" value="LD46604P"/>
    <property type="match status" value="1"/>
</dbReference>
<dbReference type="InterPro" id="IPR036770">
    <property type="entry name" value="Ankyrin_rpt-contain_sf"/>
</dbReference>
<reference evidence="3 4" key="2">
    <citation type="submission" date="2018-11" db="EMBL/GenBank/DDBJ databases">
        <authorList>
            <consortium name="Pathogen Informatics"/>
        </authorList>
    </citation>
    <scope>NUCLEOTIDE SEQUENCE [LARGE SCALE GENOMIC DNA]</scope>
</reference>
<dbReference type="Proteomes" id="UP000282613">
    <property type="component" value="Unassembled WGS sequence"/>
</dbReference>
<dbReference type="WBParaSite" id="TASK_0000185201-mRNA-1">
    <property type="protein sequence ID" value="TASK_0000185201-mRNA-1"/>
    <property type="gene ID" value="TASK_0000185201"/>
</dbReference>
<dbReference type="InterPro" id="IPR002110">
    <property type="entry name" value="Ankyrin_rpt"/>
</dbReference>
<keyword evidence="4" id="KW-1185">Reference proteome</keyword>
<keyword evidence="1" id="KW-0677">Repeat</keyword>
<sequence length="272" mass="30558">MINPDIGRIERAKEARRKQLTNWEEYDRTYQNNHHNKSQKRGSKHVEFGPEIMFLEAAARGDVVEVKKLLNDGVSPDVTNEDGLTALHQCCIDNNVEMCNLLLGNKANVNAQDNELWTPLHAAATCGNKDLCSILINWGADLLALNVDGNMPYDLCDDEDTLILVENEMAKRNVTQKQIDDLRLIPEKEMLNDLKRRYAADDDIQALDSQGASPIHIAAACGYVEVARYLLQNHVNPQQADRDGWLPIHIAVCWGHVSTIPSFSSPYAPLLY</sequence>
<dbReference type="GO" id="GO:0004857">
    <property type="term" value="F:enzyme inhibitor activity"/>
    <property type="evidence" value="ECO:0007669"/>
    <property type="project" value="TreeGrafter"/>
</dbReference>
<evidence type="ECO:0000313" key="3">
    <source>
        <dbReference type="EMBL" id="VDK23795.1"/>
    </source>
</evidence>
<dbReference type="GO" id="GO:0005737">
    <property type="term" value="C:cytoplasm"/>
    <property type="evidence" value="ECO:0007669"/>
    <property type="project" value="TreeGrafter"/>
</dbReference>
<dbReference type="PROSITE" id="PS50297">
    <property type="entry name" value="ANK_REP_REGION"/>
    <property type="match status" value="3"/>
</dbReference>
<dbReference type="Pfam" id="PF12796">
    <property type="entry name" value="Ank_2"/>
    <property type="match status" value="2"/>
</dbReference>
<dbReference type="PANTHER" id="PTHR24179">
    <property type="entry name" value="PROTEIN PHOSPHATASE 1 REGULATORY SUBUNIT 12"/>
    <property type="match status" value="1"/>
</dbReference>
<accession>A0A0R3VWQ8</accession>
<dbReference type="PROSITE" id="PS50088">
    <property type="entry name" value="ANK_REPEAT"/>
    <property type="match status" value="3"/>
</dbReference>
<dbReference type="STRING" id="60517.A0A0R3VWQ8"/>
<name>A0A0R3VWQ8_TAEAS</name>
<organism evidence="5">
    <name type="scientific">Taenia asiatica</name>
    <name type="common">Asian tapeworm</name>
    <dbReference type="NCBI Taxonomy" id="60517"/>
    <lineage>
        <taxon>Eukaryota</taxon>
        <taxon>Metazoa</taxon>
        <taxon>Spiralia</taxon>
        <taxon>Lophotrochozoa</taxon>
        <taxon>Platyhelminthes</taxon>
        <taxon>Cestoda</taxon>
        <taxon>Eucestoda</taxon>
        <taxon>Cyclophyllidea</taxon>
        <taxon>Taeniidae</taxon>
        <taxon>Taenia</taxon>
    </lineage>
</organism>
<dbReference type="InterPro" id="IPR051226">
    <property type="entry name" value="PP1_Regulatory_Subunit"/>
</dbReference>
<protein>
    <submittedName>
        <fullName evidence="5">ANK_REP_REGION domain-containing protein</fullName>
    </submittedName>
</protein>
<evidence type="ECO:0000256" key="1">
    <source>
        <dbReference type="ARBA" id="ARBA00022737"/>
    </source>
</evidence>
<feature type="repeat" description="ANK" evidence="2">
    <location>
        <begin position="82"/>
        <end position="114"/>
    </location>
</feature>
<evidence type="ECO:0000313" key="5">
    <source>
        <dbReference type="WBParaSite" id="TASK_0000185201-mRNA-1"/>
    </source>
</evidence>
<keyword evidence="2" id="KW-0040">ANK repeat</keyword>
<gene>
    <name evidence="3" type="ORF">TASK_LOCUS1853</name>
</gene>
<dbReference type="Gene3D" id="1.25.40.20">
    <property type="entry name" value="Ankyrin repeat-containing domain"/>
    <property type="match status" value="2"/>
</dbReference>
<feature type="repeat" description="ANK" evidence="2">
    <location>
        <begin position="210"/>
        <end position="242"/>
    </location>
</feature>
<dbReference type="EMBL" id="UYRS01000660">
    <property type="protein sequence ID" value="VDK23795.1"/>
    <property type="molecule type" value="Genomic_DNA"/>
</dbReference>
<feature type="repeat" description="ANK" evidence="2">
    <location>
        <begin position="115"/>
        <end position="147"/>
    </location>
</feature>
<proteinExistence type="predicted"/>
<evidence type="ECO:0000256" key="2">
    <source>
        <dbReference type="PROSITE-ProRule" id="PRU00023"/>
    </source>
</evidence>
<evidence type="ECO:0000313" key="4">
    <source>
        <dbReference type="Proteomes" id="UP000282613"/>
    </source>
</evidence>
<reference evidence="5" key="1">
    <citation type="submission" date="2017-02" db="UniProtKB">
        <authorList>
            <consortium name="WormBaseParasite"/>
        </authorList>
    </citation>
    <scope>IDENTIFICATION</scope>
</reference>
<dbReference type="SMART" id="SM00248">
    <property type="entry name" value="ANK"/>
    <property type="match status" value="4"/>
</dbReference>
<dbReference type="OrthoDB" id="19014at2759"/>
<dbReference type="SUPFAM" id="SSF48403">
    <property type="entry name" value="Ankyrin repeat"/>
    <property type="match status" value="1"/>
</dbReference>
<dbReference type="AlphaFoldDB" id="A0A0R3VWQ8"/>